<feature type="compositionally biased region" description="Basic and acidic residues" evidence="2">
    <location>
        <begin position="16"/>
        <end position="27"/>
    </location>
</feature>
<dbReference type="EMBL" id="QXGD01002046">
    <property type="protein sequence ID" value="KAE9194505.1"/>
    <property type="molecule type" value="Genomic_DNA"/>
</dbReference>
<evidence type="ECO:0000313" key="20">
    <source>
        <dbReference type="Proteomes" id="UP000460718"/>
    </source>
</evidence>
<evidence type="ECO:0000259" key="3">
    <source>
        <dbReference type="Pfam" id="PF11875"/>
    </source>
</evidence>
<evidence type="ECO:0000313" key="12">
    <source>
        <dbReference type="EMBL" id="KAE9286065.1"/>
    </source>
</evidence>
<dbReference type="GO" id="GO:0042407">
    <property type="term" value="P:cristae formation"/>
    <property type="evidence" value="ECO:0007669"/>
    <property type="project" value="TreeGrafter"/>
</dbReference>
<proteinExistence type="predicted"/>
<dbReference type="PANTHER" id="PTHR44157:SF1">
    <property type="entry name" value="DNAJ HOMOLOG SUBFAMILY C MEMBER 11"/>
    <property type="match status" value="1"/>
</dbReference>
<protein>
    <recommendedName>
        <fullName evidence="3">DnaJ-like protein C11 C-terminal domain-containing protein</fullName>
    </recommendedName>
</protein>
<dbReference type="EMBL" id="QXGA01001989">
    <property type="protein sequence ID" value="KAE9105970.1"/>
    <property type="molecule type" value="Genomic_DNA"/>
</dbReference>
<dbReference type="AlphaFoldDB" id="A0A6A3DXU8"/>
<evidence type="ECO:0000313" key="19">
    <source>
        <dbReference type="Proteomes" id="UP000441208"/>
    </source>
</evidence>
<dbReference type="InterPro" id="IPR024586">
    <property type="entry name" value="DnaJ-like_C11_C"/>
</dbReference>
<dbReference type="Proteomes" id="UP000486351">
    <property type="component" value="Unassembled WGS sequence"/>
</dbReference>
<evidence type="ECO:0000313" key="11">
    <source>
        <dbReference type="EMBL" id="KAE9194505.1"/>
    </source>
</evidence>
<evidence type="ECO:0000256" key="2">
    <source>
        <dbReference type="SAM" id="MobiDB-lite"/>
    </source>
</evidence>
<dbReference type="Pfam" id="PF11875">
    <property type="entry name" value="DnaJ-like_C11_C"/>
    <property type="match status" value="1"/>
</dbReference>
<evidence type="ECO:0000313" key="9">
    <source>
        <dbReference type="EMBL" id="KAE9182320.1"/>
    </source>
</evidence>
<accession>A0A6A3DXU8</accession>
<name>A0A6A3DXU8_9STRA</name>
<dbReference type="EMBL" id="QXFW01001968">
    <property type="protein sequence ID" value="KAE8983609.1"/>
    <property type="molecule type" value="Genomic_DNA"/>
</dbReference>
<evidence type="ECO:0000313" key="17">
    <source>
        <dbReference type="Proteomes" id="UP000440367"/>
    </source>
</evidence>
<gene>
    <name evidence="12" type="ORF">PF001_g21614</name>
    <name evidence="11" type="ORF">PF002_g23576</name>
    <name evidence="10" type="ORF">PF004_g21258</name>
    <name evidence="9" type="ORF">PF005_g22537</name>
    <name evidence="8" type="ORF">PF006_g21479</name>
    <name evidence="6" type="ORF">PF007_g22544</name>
    <name evidence="13" type="ORF">PF008_g21957</name>
    <name evidence="4" type="ORF">PF009_g23273</name>
    <name evidence="7" type="ORF">PF010_g21785</name>
    <name evidence="5" type="ORF">PF011_g21109</name>
</gene>
<evidence type="ECO:0000313" key="15">
    <source>
        <dbReference type="Proteomes" id="UP000433483"/>
    </source>
</evidence>
<reference evidence="14 15" key="1">
    <citation type="submission" date="2018-08" db="EMBL/GenBank/DDBJ databases">
        <title>Genomic investigation of the strawberry pathogen Phytophthora fragariae indicates pathogenicity is determined by transcriptional variation in three key races.</title>
        <authorList>
            <person name="Adams T.M."/>
            <person name="Armitage A.D."/>
            <person name="Sobczyk M.K."/>
            <person name="Bates H.J."/>
            <person name="Dunwell J.M."/>
            <person name="Nellist C.F."/>
            <person name="Harrison R.J."/>
        </authorList>
    </citation>
    <scope>NUCLEOTIDE SEQUENCE [LARGE SCALE GENOMIC DNA]</scope>
    <source>
        <strain evidence="12 16">A4</strain>
        <strain evidence="11 17">BC-1</strain>
        <strain evidence="10 21">BC-23</strain>
        <strain evidence="9 15">NOV-27</strain>
        <strain evidence="8 18">NOV-5</strain>
        <strain evidence="6 19">NOV-71</strain>
        <strain evidence="13 22">NOV-77</strain>
        <strain evidence="4 14">NOV-9</strain>
        <strain evidence="7 23">ONT-3</strain>
        <strain evidence="5 20">SCRP245</strain>
    </source>
</reference>
<sequence length="129" mass="14208">MREQGLNREIDDDAEMGSRDKISQREAEAEPLEQSWIDVTVPLRFFVKDGALALNSSSKAGLLGFYNPCVREDLTIADARSSANSAVKPLLYVRYAYDGQVFEATFDDDQAVSLPSQYACAMGPVGCVY</sequence>
<evidence type="ECO:0000313" key="18">
    <source>
        <dbReference type="Proteomes" id="UP000440732"/>
    </source>
</evidence>
<evidence type="ECO:0000313" key="6">
    <source>
        <dbReference type="EMBL" id="KAE9081730.1"/>
    </source>
</evidence>
<evidence type="ECO:0000313" key="7">
    <source>
        <dbReference type="EMBL" id="KAE9081942.1"/>
    </source>
</evidence>
<evidence type="ECO:0000313" key="14">
    <source>
        <dbReference type="Proteomes" id="UP000429523"/>
    </source>
</evidence>
<dbReference type="InterPro" id="IPR052243">
    <property type="entry name" value="Mito_inner_membrane_organizer"/>
</dbReference>
<dbReference type="Proteomes" id="UP000488956">
    <property type="component" value="Unassembled WGS sequence"/>
</dbReference>
<dbReference type="Proteomes" id="UP000433483">
    <property type="component" value="Unassembled WGS sequence"/>
</dbReference>
<evidence type="ECO:0000313" key="23">
    <source>
        <dbReference type="Proteomes" id="UP000488956"/>
    </source>
</evidence>
<dbReference type="EMBL" id="QXGB01002038">
    <property type="protein sequence ID" value="KAE9182320.1"/>
    <property type="molecule type" value="Genomic_DNA"/>
</dbReference>
<dbReference type="GO" id="GO:0005739">
    <property type="term" value="C:mitochondrion"/>
    <property type="evidence" value="ECO:0007669"/>
    <property type="project" value="GOC"/>
</dbReference>
<dbReference type="Proteomes" id="UP000437068">
    <property type="component" value="Unassembled WGS sequence"/>
</dbReference>
<dbReference type="PANTHER" id="PTHR44157">
    <property type="entry name" value="DNAJ HOMOLOG SUBFAMILY C MEMBER 11"/>
    <property type="match status" value="1"/>
</dbReference>
<evidence type="ECO:0000256" key="1">
    <source>
        <dbReference type="ARBA" id="ARBA00023186"/>
    </source>
</evidence>
<dbReference type="EMBL" id="QXGC01001988">
    <property type="protein sequence ID" value="KAE9192594.1"/>
    <property type="molecule type" value="Genomic_DNA"/>
</dbReference>
<evidence type="ECO:0000313" key="22">
    <source>
        <dbReference type="Proteomes" id="UP000486351"/>
    </source>
</evidence>
<dbReference type="Proteomes" id="UP000429523">
    <property type="component" value="Unassembled WGS sequence"/>
</dbReference>
<evidence type="ECO:0000313" key="21">
    <source>
        <dbReference type="Proteomes" id="UP000476176"/>
    </source>
</evidence>
<dbReference type="Proteomes" id="UP000440367">
    <property type="component" value="Unassembled WGS sequence"/>
</dbReference>
<dbReference type="EMBL" id="QXFX01002006">
    <property type="protein sequence ID" value="KAE9081942.1"/>
    <property type="molecule type" value="Genomic_DNA"/>
</dbReference>
<organism evidence="4 14">
    <name type="scientific">Phytophthora fragariae</name>
    <dbReference type="NCBI Taxonomy" id="53985"/>
    <lineage>
        <taxon>Eukaryota</taxon>
        <taxon>Sar</taxon>
        <taxon>Stramenopiles</taxon>
        <taxon>Oomycota</taxon>
        <taxon>Peronosporomycetes</taxon>
        <taxon>Peronosporales</taxon>
        <taxon>Peronosporaceae</taxon>
        <taxon>Phytophthora</taxon>
    </lineage>
</organism>
<evidence type="ECO:0000313" key="8">
    <source>
        <dbReference type="EMBL" id="KAE9105970.1"/>
    </source>
</evidence>
<dbReference type="EMBL" id="QXGF01002020">
    <property type="protein sequence ID" value="KAE8926534.1"/>
    <property type="molecule type" value="Genomic_DNA"/>
</dbReference>
<dbReference type="EMBL" id="QXFY01002025">
    <property type="protein sequence ID" value="KAE9304476.1"/>
    <property type="molecule type" value="Genomic_DNA"/>
</dbReference>
<evidence type="ECO:0000313" key="10">
    <source>
        <dbReference type="EMBL" id="KAE9192594.1"/>
    </source>
</evidence>
<dbReference type="Proteomes" id="UP000476176">
    <property type="component" value="Unassembled WGS sequence"/>
</dbReference>
<feature type="region of interest" description="Disordered" evidence="2">
    <location>
        <begin position="1"/>
        <end position="27"/>
    </location>
</feature>
<keyword evidence="1" id="KW-0143">Chaperone</keyword>
<dbReference type="OrthoDB" id="18010at2759"/>
<dbReference type="Proteomes" id="UP000440732">
    <property type="component" value="Unassembled WGS sequence"/>
</dbReference>
<comment type="caution">
    <text evidence="4">The sequence shown here is derived from an EMBL/GenBank/DDBJ whole genome shotgun (WGS) entry which is preliminary data.</text>
</comment>
<dbReference type="Proteomes" id="UP000441208">
    <property type="component" value="Unassembled WGS sequence"/>
</dbReference>
<dbReference type="EMBL" id="QXGE01001989">
    <property type="protein sequence ID" value="KAE9286065.1"/>
    <property type="molecule type" value="Genomic_DNA"/>
</dbReference>
<keyword evidence="15" id="KW-1185">Reference proteome</keyword>
<evidence type="ECO:0000313" key="5">
    <source>
        <dbReference type="EMBL" id="KAE8983609.1"/>
    </source>
</evidence>
<feature type="domain" description="DnaJ-like protein C11 C-terminal" evidence="3">
    <location>
        <begin position="14"/>
        <end position="115"/>
    </location>
</feature>
<evidence type="ECO:0000313" key="13">
    <source>
        <dbReference type="EMBL" id="KAE9304476.1"/>
    </source>
</evidence>
<dbReference type="Proteomes" id="UP000460718">
    <property type="component" value="Unassembled WGS sequence"/>
</dbReference>
<evidence type="ECO:0000313" key="4">
    <source>
        <dbReference type="EMBL" id="KAE8926534.1"/>
    </source>
</evidence>
<evidence type="ECO:0000313" key="16">
    <source>
        <dbReference type="Proteomes" id="UP000437068"/>
    </source>
</evidence>
<dbReference type="EMBL" id="QXFZ01002027">
    <property type="protein sequence ID" value="KAE9081730.1"/>
    <property type="molecule type" value="Genomic_DNA"/>
</dbReference>